<dbReference type="SUPFAM" id="SSF54495">
    <property type="entry name" value="UBC-like"/>
    <property type="match status" value="1"/>
</dbReference>
<dbReference type="InterPro" id="IPR023313">
    <property type="entry name" value="UBQ-conjugating_AS"/>
</dbReference>
<reference evidence="7" key="1">
    <citation type="journal article" date="2013" name="Genome Biol. Evol.">
        <title>Punctuated emergences of genetic and phenotypic innovations in eumetazoan, bilaterian, euteleostome, and hominidae ancestors.</title>
        <authorList>
            <person name="Wenger Y."/>
            <person name="Galliot B."/>
        </authorList>
    </citation>
    <scope>NUCLEOTIDE SEQUENCE</scope>
    <source>
        <tissue evidence="7">Whole animals</tissue>
    </source>
</reference>
<evidence type="ECO:0000256" key="2">
    <source>
        <dbReference type="ARBA" id="ARBA00022786"/>
    </source>
</evidence>
<dbReference type="Pfam" id="PF00179">
    <property type="entry name" value="UQ_con"/>
    <property type="match status" value="1"/>
</dbReference>
<dbReference type="PROSITE" id="PS00183">
    <property type="entry name" value="UBC_1"/>
    <property type="match status" value="1"/>
</dbReference>
<evidence type="ECO:0000259" key="6">
    <source>
        <dbReference type="PROSITE" id="PS50127"/>
    </source>
</evidence>
<feature type="domain" description="UBC core" evidence="6">
    <location>
        <begin position="32"/>
        <end position="177"/>
    </location>
</feature>
<evidence type="ECO:0000256" key="1">
    <source>
        <dbReference type="ARBA" id="ARBA00022679"/>
    </source>
</evidence>
<dbReference type="PANTHER" id="PTHR24067">
    <property type="entry name" value="UBIQUITIN-CONJUGATING ENZYME E2"/>
    <property type="match status" value="1"/>
</dbReference>
<evidence type="ECO:0000256" key="5">
    <source>
        <dbReference type="SAM" id="MobiDB-lite"/>
    </source>
</evidence>
<keyword evidence="4" id="KW-0067">ATP-binding</keyword>
<feature type="region of interest" description="Disordered" evidence="5">
    <location>
        <begin position="1"/>
        <end position="26"/>
    </location>
</feature>
<dbReference type="SMART" id="SM00212">
    <property type="entry name" value="UBCc"/>
    <property type="match status" value="1"/>
</dbReference>
<dbReference type="CDD" id="cd23791">
    <property type="entry name" value="UBCc_UBE2C"/>
    <property type="match status" value="1"/>
</dbReference>
<evidence type="ECO:0000256" key="4">
    <source>
        <dbReference type="RuleBase" id="RU362109"/>
    </source>
</evidence>
<dbReference type="GO" id="GO:0016740">
    <property type="term" value="F:transferase activity"/>
    <property type="evidence" value="ECO:0007669"/>
    <property type="project" value="UniProtKB-KW"/>
</dbReference>
<sequence>MNSRRAGNTTRRVKNDESSLKNPVYSAKSNNSVRSRLMKELSEIMLSSNKSVTAFPDEENTFKWHGKIKGPADSIYQGLAYKMSLNFPENYPYEAPTIKFVTPCFHPNVDAQGNICLDVLKEMWSSCNSVLSVLVSIQSLLQDPNIESPLNPQAATLWKTPIEYKRALISASSDAIEVFNSW</sequence>
<name>T2MJ62_HYDVU</name>
<dbReference type="OrthoDB" id="10253686at2759"/>
<dbReference type="PROSITE" id="PS50127">
    <property type="entry name" value="UBC_2"/>
    <property type="match status" value="1"/>
</dbReference>
<dbReference type="InterPro" id="IPR016135">
    <property type="entry name" value="UBQ-conjugating_enzyme/RWD"/>
</dbReference>
<organism evidence="7">
    <name type="scientific">Hydra vulgaris</name>
    <name type="common">Hydra</name>
    <name type="synonym">Hydra attenuata</name>
    <dbReference type="NCBI Taxonomy" id="6087"/>
    <lineage>
        <taxon>Eukaryota</taxon>
        <taxon>Metazoa</taxon>
        <taxon>Cnidaria</taxon>
        <taxon>Hydrozoa</taxon>
        <taxon>Hydroidolina</taxon>
        <taxon>Anthoathecata</taxon>
        <taxon>Aplanulata</taxon>
        <taxon>Hydridae</taxon>
        <taxon>Hydra</taxon>
    </lineage>
</organism>
<gene>
    <name evidence="7" type="primary">UBE2C</name>
</gene>
<comment type="similarity">
    <text evidence="4">Belongs to the ubiquitin-conjugating enzyme family.</text>
</comment>
<dbReference type="Gene3D" id="3.10.110.10">
    <property type="entry name" value="Ubiquitin Conjugating Enzyme"/>
    <property type="match status" value="1"/>
</dbReference>
<keyword evidence="1" id="KW-0808">Transferase</keyword>
<protein>
    <submittedName>
        <fullName evidence="7">Ubiquitin-conjugating enzyme E2 C</fullName>
    </submittedName>
</protein>
<dbReference type="AlphaFoldDB" id="T2MJ62"/>
<evidence type="ECO:0000256" key="3">
    <source>
        <dbReference type="PROSITE-ProRule" id="PRU10133"/>
    </source>
</evidence>
<feature type="active site" description="Glycyl thioester intermediate" evidence="3">
    <location>
        <position position="116"/>
    </location>
</feature>
<dbReference type="OMA" id="NDNIMKW"/>
<evidence type="ECO:0000313" key="7">
    <source>
        <dbReference type="EMBL" id="CDG72154.1"/>
    </source>
</evidence>
<dbReference type="EMBL" id="HAAD01005922">
    <property type="protein sequence ID" value="CDG72154.1"/>
    <property type="molecule type" value="mRNA"/>
</dbReference>
<dbReference type="GO" id="GO:0005524">
    <property type="term" value="F:ATP binding"/>
    <property type="evidence" value="ECO:0007669"/>
    <property type="project" value="UniProtKB-UniRule"/>
</dbReference>
<proteinExistence type="evidence at transcript level"/>
<feature type="compositionally biased region" description="Polar residues" evidence="5">
    <location>
        <begin position="1"/>
        <end position="10"/>
    </location>
</feature>
<dbReference type="InterPro" id="IPR050113">
    <property type="entry name" value="Ub_conjugating_enzyme"/>
</dbReference>
<keyword evidence="4" id="KW-0547">Nucleotide-binding</keyword>
<keyword evidence="2 4" id="KW-0833">Ubl conjugation pathway</keyword>
<dbReference type="InterPro" id="IPR000608">
    <property type="entry name" value="UBC"/>
</dbReference>
<accession>T2MJ62</accession>